<name>A0A1I6Y8T0_9RHOB</name>
<feature type="domain" description="EamA" evidence="7">
    <location>
        <begin position="2"/>
        <end position="133"/>
    </location>
</feature>
<evidence type="ECO:0000256" key="3">
    <source>
        <dbReference type="ARBA" id="ARBA00022692"/>
    </source>
</evidence>
<proteinExistence type="inferred from homology"/>
<dbReference type="EMBL" id="FPAW01000002">
    <property type="protein sequence ID" value="SFT46872.1"/>
    <property type="molecule type" value="Genomic_DNA"/>
</dbReference>
<organism evidence="8 9">
    <name type="scientific">Sedimentitalea nanhaiensis</name>
    <dbReference type="NCBI Taxonomy" id="999627"/>
    <lineage>
        <taxon>Bacteria</taxon>
        <taxon>Pseudomonadati</taxon>
        <taxon>Pseudomonadota</taxon>
        <taxon>Alphaproteobacteria</taxon>
        <taxon>Rhodobacterales</taxon>
        <taxon>Paracoccaceae</taxon>
        <taxon>Sedimentitalea</taxon>
    </lineage>
</organism>
<dbReference type="Proteomes" id="UP000182466">
    <property type="component" value="Unassembled WGS sequence"/>
</dbReference>
<evidence type="ECO:0000256" key="5">
    <source>
        <dbReference type="ARBA" id="ARBA00023136"/>
    </source>
</evidence>
<evidence type="ECO:0000259" key="7">
    <source>
        <dbReference type="Pfam" id="PF00892"/>
    </source>
</evidence>
<gene>
    <name evidence="8" type="ORF">SAMN05216236_102104</name>
</gene>
<dbReference type="InterPro" id="IPR050638">
    <property type="entry name" value="AA-Vitamin_Transporters"/>
</dbReference>
<comment type="subcellular location">
    <subcellularLocation>
        <location evidence="1">Membrane</location>
        <topology evidence="1">Multi-pass membrane protein</topology>
    </subcellularLocation>
</comment>
<keyword evidence="3 6" id="KW-0812">Transmembrane</keyword>
<keyword evidence="4 6" id="KW-1133">Transmembrane helix</keyword>
<keyword evidence="5 6" id="KW-0472">Membrane</keyword>
<feature type="transmembrane region" description="Helical" evidence="6">
    <location>
        <begin position="178"/>
        <end position="200"/>
    </location>
</feature>
<evidence type="ECO:0000256" key="1">
    <source>
        <dbReference type="ARBA" id="ARBA00004141"/>
    </source>
</evidence>
<feature type="transmembrane region" description="Helical" evidence="6">
    <location>
        <begin position="119"/>
        <end position="138"/>
    </location>
</feature>
<dbReference type="GO" id="GO:0016020">
    <property type="term" value="C:membrane"/>
    <property type="evidence" value="ECO:0007669"/>
    <property type="project" value="UniProtKB-SubCell"/>
</dbReference>
<feature type="transmembrane region" description="Helical" evidence="6">
    <location>
        <begin position="265"/>
        <end position="281"/>
    </location>
</feature>
<dbReference type="STRING" id="999627.SAMN05216236_102104"/>
<accession>A0A1I6Y8T0</accession>
<feature type="transmembrane region" description="Helical" evidence="6">
    <location>
        <begin position="212"/>
        <end position="231"/>
    </location>
</feature>
<evidence type="ECO:0000256" key="6">
    <source>
        <dbReference type="SAM" id="Phobius"/>
    </source>
</evidence>
<feature type="transmembrane region" description="Helical" evidence="6">
    <location>
        <begin position="144"/>
        <end position="166"/>
    </location>
</feature>
<dbReference type="AlphaFoldDB" id="A0A1I6Y8T0"/>
<feature type="domain" description="EamA" evidence="7">
    <location>
        <begin position="146"/>
        <end position="281"/>
    </location>
</feature>
<dbReference type="eggNOG" id="COG0697">
    <property type="taxonomic scope" value="Bacteria"/>
</dbReference>
<protein>
    <submittedName>
        <fullName evidence="8">Threonine/homoserine efflux transporter RhtA</fullName>
    </submittedName>
</protein>
<feature type="transmembrane region" description="Helical" evidence="6">
    <location>
        <begin position="28"/>
        <end position="49"/>
    </location>
</feature>
<evidence type="ECO:0000256" key="4">
    <source>
        <dbReference type="ARBA" id="ARBA00022989"/>
    </source>
</evidence>
<reference evidence="8 9" key="1">
    <citation type="submission" date="2016-10" db="EMBL/GenBank/DDBJ databases">
        <authorList>
            <person name="de Groot N.N."/>
        </authorList>
    </citation>
    <scope>NUCLEOTIDE SEQUENCE [LARGE SCALE GENOMIC DNA]</scope>
    <source>
        <strain evidence="8 9">CGMCC 1.10959</strain>
    </source>
</reference>
<evidence type="ECO:0000256" key="2">
    <source>
        <dbReference type="ARBA" id="ARBA00007362"/>
    </source>
</evidence>
<feature type="transmembrane region" description="Helical" evidence="6">
    <location>
        <begin position="238"/>
        <end position="259"/>
    </location>
</feature>
<sequence>MLILIALGAGWGLTVPLSKIAVSTGHRHFGLIFWDTFIGAALLGVVLALLRRPLPLNRSALRVYVVIALLGTLIPNAASYQALHHLPAGVVAVLLSLVPMLAFPIALGLGLERFSLRRFAGLFGGLIGVLLLVLPQASLPDPAMLIWVPLALVSSVCYACEGNYVSRWGTAGLGPMQVLLGASLVAAGLSLPLALVTGQFISPLRSYGAAEWALIVAALIHVITYSCYVWLVSRAGSVFAVQVSYLVTGFGVLFSLVILGESYSPYFWAAMGIILAGVFLVQPRRQDALAPGASIVETAR</sequence>
<evidence type="ECO:0000313" key="8">
    <source>
        <dbReference type="EMBL" id="SFT46872.1"/>
    </source>
</evidence>
<comment type="similarity">
    <text evidence="2">Belongs to the EamA transporter family.</text>
</comment>
<feature type="transmembrane region" description="Helical" evidence="6">
    <location>
        <begin position="86"/>
        <end position="107"/>
    </location>
</feature>
<evidence type="ECO:0000313" key="9">
    <source>
        <dbReference type="Proteomes" id="UP000182466"/>
    </source>
</evidence>
<dbReference type="InterPro" id="IPR000620">
    <property type="entry name" value="EamA_dom"/>
</dbReference>
<dbReference type="PANTHER" id="PTHR32322:SF2">
    <property type="entry name" value="EAMA DOMAIN-CONTAINING PROTEIN"/>
    <property type="match status" value="1"/>
</dbReference>
<dbReference type="PANTHER" id="PTHR32322">
    <property type="entry name" value="INNER MEMBRANE TRANSPORTER"/>
    <property type="match status" value="1"/>
</dbReference>
<feature type="transmembrane region" description="Helical" evidence="6">
    <location>
        <begin position="61"/>
        <end position="80"/>
    </location>
</feature>
<dbReference type="Pfam" id="PF00892">
    <property type="entry name" value="EamA"/>
    <property type="match status" value="2"/>
</dbReference>
<keyword evidence="9" id="KW-1185">Reference proteome</keyword>
<dbReference type="InterPro" id="IPR037185">
    <property type="entry name" value="EmrE-like"/>
</dbReference>
<dbReference type="SUPFAM" id="SSF103481">
    <property type="entry name" value="Multidrug resistance efflux transporter EmrE"/>
    <property type="match status" value="2"/>
</dbReference>